<feature type="transmembrane region" description="Helical" evidence="1">
    <location>
        <begin position="12"/>
        <end position="32"/>
    </location>
</feature>
<dbReference type="InterPro" id="IPR009845">
    <property type="entry name" value="DUF1405"/>
</dbReference>
<dbReference type="PANTHER" id="PTHR40042">
    <property type="entry name" value="HYPOTHETICAL MEMBRANE SPANNING PROTEIN"/>
    <property type="match status" value="1"/>
</dbReference>
<feature type="transmembrane region" description="Helical" evidence="1">
    <location>
        <begin position="52"/>
        <end position="74"/>
    </location>
</feature>
<dbReference type="PANTHER" id="PTHR40042:SF1">
    <property type="entry name" value="DUF1405 DOMAIN-CONTAINING PROTEIN"/>
    <property type="match status" value="1"/>
</dbReference>
<dbReference type="RefSeq" id="WP_379893421.1">
    <property type="nucleotide sequence ID" value="NZ_CBCSCT010000004.1"/>
</dbReference>
<feature type="transmembrane region" description="Helical" evidence="1">
    <location>
        <begin position="95"/>
        <end position="122"/>
    </location>
</feature>
<organism evidence="2 3">
    <name type="scientific">Marinicrinis lubricantis</name>
    <dbReference type="NCBI Taxonomy" id="2086470"/>
    <lineage>
        <taxon>Bacteria</taxon>
        <taxon>Bacillati</taxon>
        <taxon>Bacillota</taxon>
        <taxon>Bacilli</taxon>
        <taxon>Bacillales</taxon>
        <taxon>Paenibacillaceae</taxon>
    </lineage>
</organism>
<dbReference type="Pfam" id="PF07187">
    <property type="entry name" value="DUF1405"/>
    <property type="match status" value="1"/>
</dbReference>
<keyword evidence="1" id="KW-1133">Transmembrane helix</keyword>
<evidence type="ECO:0000313" key="3">
    <source>
        <dbReference type="Proteomes" id="UP001596250"/>
    </source>
</evidence>
<feature type="transmembrane region" description="Helical" evidence="1">
    <location>
        <begin position="191"/>
        <end position="211"/>
    </location>
</feature>
<comment type="caution">
    <text evidence="2">The sequence shown here is derived from an EMBL/GenBank/DDBJ whole genome shotgun (WGS) entry which is preliminary data.</text>
</comment>
<accession>A0ABW1IM50</accession>
<proteinExistence type="predicted"/>
<feature type="transmembrane region" description="Helical" evidence="1">
    <location>
        <begin position="128"/>
        <end position="148"/>
    </location>
</feature>
<keyword evidence="1" id="KW-0472">Membrane</keyword>
<dbReference type="Proteomes" id="UP001596250">
    <property type="component" value="Unassembled WGS sequence"/>
</dbReference>
<name>A0ABW1IM50_9BACL</name>
<keyword evidence="1" id="KW-0812">Transmembrane</keyword>
<evidence type="ECO:0000313" key="2">
    <source>
        <dbReference type="EMBL" id="MFC5986094.1"/>
    </source>
</evidence>
<keyword evidence="3" id="KW-1185">Reference proteome</keyword>
<protein>
    <submittedName>
        <fullName evidence="2">DUF1405 domain-containing protein</fullName>
    </submittedName>
</protein>
<feature type="transmembrane region" description="Helical" evidence="1">
    <location>
        <begin position="155"/>
        <end position="171"/>
    </location>
</feature>
<sequence>MSKLAYLFSTSFLLNRSFLWILFWVNALGTVYGFEWYRNQLVMTYEEISKWFVIFVPDSPTASLFFTLSLLILLSRQKKQAKLANTERMSMHPYGLIEAFAVITSIKYGIWAVLMIIAGAWQGDHVTWQQYMLICSHLGMAAEAAIFARYFRYHYVHVLVIACWTLFNDAMDYSQEIFPWLPGPLYDDVRAVQWTTVLLSCLCIAAAVMLAKKRDKILV</sequence>
<dbReference type="EMBL" id="JBHSQV010000035">
    <property type="protein sequence ID" value="MFC5986094.1"/>
    <property type="molecule type" value="Genomic_DNA"/>
</dbReference>
<reference evidence="3" key="1">
    <citation type="journal article" date="2019" name="Int. J. Syst. Evol. Microbiol.">
        <title>The Global Catalogue of Microorganisms (GCM) 10K type strain sequencing project: providing services to taxonomists for standard genome sequencing and annotation.</title>
        <authorList>
            <consortium name="The Broad Institute Genomics Platform"/>
            <consortium name="The Broad Institute Genome Sequencing Center for Infectious Disease"/>
            <person name="Wu L."/>
            <person name="Ma J."/>
        </authorList>
    </citation>
    <scope>NUCLEOTIDE SEQUENCE [LARGE SCALE GENOMIC DNA]</scope>
    <source>
        <strain evidence="3">CCM 8749</strain>
    </source>
</reference>
<gene>
    <name evidence="2" type="ORF">ACFPXP_06570</name>
</gene>
<evidence type="ECO:0000256" key="1">
    <source>
        <dbReference type="SAM" id="Phobius"/>
    </source>
</evidence>